<dbReference type="EMBL" id="JAXBLV010000155">
    <property type="protein sequence ID" value="MDY3559943.1"/>
    <property type="molecule type" value="Genomic_DNA"/>
</dbReference>
<name>A0ABU5EYE1_9BACT</name>
<evidence type="ECO:0000256" key="1">
    <source>
        <dbReference type="SAM" id="MobiDB-lite"/>
    </source>
</evidence>
<evidence type="ECO:0000313" key="4">
    <source>
        <dbReference type="EMBL" id="MDY3559943.1"/>
    </source>
</evidence>
<feature type="chain" id="PRO_5047180402" evidence="2">
    <location>
        <begin position="21"/>
        <end position="432"/>
    </location>
</feature>
<evidence type="ECO:0000256" key="2">
    <source>
        <dbReference type="SAM" id="SignalP"/>
    </source>
</evidence>
<dbReference type="RefSeq" id="WP_320686617.1">
    <property type="nucleotide sequence ID" value="NZ_JAXBLV010000155.1"/>
</dbReference>
<dbReference type="Pfam" id="PF08239">
    <property type="entry name" value="SH3_3"/>
    <property type="match status" value="1"/>
</dbReference>
<organism evidence="4 5">
    <name type="scientific">Gemmata algarum</name>
    <dbReference type="NCBI Taxonomy" id="2975278"/>
    <lineage>
        <taxon>Bacteria</taxon>
        <taxon>Pseudomonadati</taxon>
        <taxon>Planctomycetota</taxon>
        <taxon>Planctomycetia</taxon>
        <taxon>Gemmatales</taxon>
        <taxon>Gemmataceae</taxon>
        <taxon>Gemmata</taxon>
    </lineage>
</organism>
<feature type="domain" description="SH3b" evidence="3">
    <location>
        <begin position="34"/>
        <end position="84"/>
    </location>
</feature>
<dbReference type="Proteomes" id="UP001272242">
    <property type="component" value="Unassembled WGS sequence"/>
</dbReference>
<dbReference type="Gene3D" id="2.30.30.40">
    <property type="entry name" value="SH3 Domains"/>
    <property type="match status" value="1"/>
</dbReference>
<protein>
    <submittedName>
        <fullName evidence="4">SH3 domain-containing protein</fullName>
    </submittedName>
</protein>
<feature type="region of interest" description="Disordered" evidence="1">
    <location>
        <begin position="326"/>
        <end position="370"/>
    </location>
</feature>
<keyword evidence="5" id="KW-1185">Reference proteome</keyword>
<accession>A0ABU5EYE1</accession>
<comment type="caution">
    <text evidence="4">The sequence shown here is derived from an EMBL/GenBank/DDBJ whole genome shotgun (WGS) entry which is preliminary data.</text>
</comment>
<keyword evidence="2" id="KW-0732">Signal</keyword>
<proteinExistence type="predicted"/>
<gene>
    <name evidence="4" type="ORF">R5W23_001132</name>
</gene>
<evidence type="ECO:0000259" key="3">
    <source>
        <dbReference type="Pfam" id="PF08239"/>
    </source>
</evidence>
<reference evidence="5" key="1">
    <citation type="journal article" date="2023" name="Mar. Drugs">
        <title>Gemmata algarum, a Novel Planctomycete Isolated from an Algal Mat, Displays Antimicrobial Activity.</title>
        <authorList>
            <person name="Kumar G."/>
            <person name="Kallscheuer N."/>
            <person name="Kashif M."/>
            <person name="Ahamad S."/>
            <person name="Jagadeeshwari U."/>
            <person name="Pannikurungottu S."/>
            <person name="Haufschild T."/>
            <person name="Kabuu M."/>
            <person name="Sasikala C."/>
            <person name="Jogler C."/>
            <person name="Ramana C."/>
        </authorList>
    </citation>
    <scope>NUCLEOTIDE SEQUENCE [LARGE SCALE GENOMIC DNA]</scope>
    <source>
        <strain evidence="5">JC673</strain>
    </source>
</reference>
<dbReference type="InterPro" id="IPR003646">
    <property type="entry name" value="SH3-like_bac-type"/>
</dbReference>
<evidence type="ECO:0000313" key="5">
    <source>
        <dbReference type="Proteomes" id="UP001272242"/>
    </source>
</evidence>
<feature type="signal peptide" evidence="2">
    <location>
        <begin position="1"/>
        <end position="20"/>
    </location>
</feature>
<sequence length="432" mass="46218">MLRTPLVGLLALSFAVTASAESQPYKAVVIDEEVKLRAGPSDNFPDTGTLPKGATVLVEKDEGNGWLAVATYGTSVSWVQTQFIRDPLRESAEHAGEPARELPVPRHVIVDHDEEDEVTLAAGKVGLNHPLNSRRIKIPRGTPLTLIGPKGNFAVKDGEAPKTWYMIVSPAGDFRYLPKTAVQLEKSASSSYTVRVNETVAPLPPGADAGAKPLSATPAGGAVASVPGPAVTPAAAGGATPSKPIVNHPLWAQAEAAERENRLSDAEKLYYQYAAEIRRTNGDYDIATLCFTRIHAIREKQRGTTRTATATPVPNAVRPAGRDELVARPSSSGERRVTVGVPEPLPPAADPEERGGWHAGTLRRSNMTPDGPNRQLYMLETPQGVVELYVAAGAGVDLNRYLGRRVNVYGTPTSRTGLQKPYLVATEAEPMR</sequence>